<protein>
    <submittedName>
        <fullName evidence="1">Jg27905 protein</fullName>
    </submittedName>
</protein>
<evidence type="ECO:0000313" key="2">
    <source>
        <dbReference type="Proteomes" id="UP000838756"/>
    </source>
</evidence>
<name>A0A8S4QR14_9NEOP</name>
<sequence length="59" mass="5947">CGCAAVGRFVCACAALREGGGAGAAADAIGGLQQLHMFAPNHINLHALVPQLCVSGFYF</sequence>
<dbReference type="Proteomes" id="UP000838756">
    <property type="component" value="Unassembled WGS sequence"/>
</dbReference>
<evidence type="ECO:0000313" key="1">
    <source>
        <dbReference type="EMBL" id="CAH2216604.1"/>
    </source>
</evidence>
<proteinExistence type="predicted"/>
<comment type="caution">
    <text evidence="1">The sequence shown here is derived from an EMBL/GenBank/DDBJ whole genome shotgun (WGS) entry which is preliminary data.</text>
</comment>
<dbReference type="AlphaFoldDB" id="A0A8S4QR14"/>
<dbReference type="EMBL" id="CAKXAJ010016056">
    <property type="protein sequence ID" value="CAH2216604.1"/>
    <property type="molecule type" value="Genomic_DNA"/>
</dbReference>
<keyword evidence="2" id="KW-1185">Reference proteome</keyword>
<accession>A0A8S4QR14</accession>
<organism evidence="1 2">
    <name type="scientific">Pararge aegeria aegeria</name>
    <dbReference type="NCBI Taxonomy" id="348720"/>
    <lineage>
        <taxon>Eukaryota</taxon>
        <taxon>Metazoa</taxon>
        <taxon>Ecdysozoa</taxon>
        <taxon>Arthropoda</taxon>
        <taxon>Hexapoda</taxon>
        <taxon>Insecta</taxon>
        <taxon>Pterygota</taxon>
        <taxon>Neoptera</taxon>
        <taxon>Endopterygota</taxon>
        <taxon>Lepidoptera</taxon>
        <taxon>Glossata</taxon>
        <taxon>Ditrysia</taxon>
        <taxon>Papilionoidea</taxon>
        <taxon>Nymphalidae</taxon>
        <taxon>Satyrinae</taxon>
        <taxon>Satyrini</taxon>
        <taxon>Parargina</taxon>
        <taxon>Pararge</taxon>
    </lineage>
</organism>
<gene>
    <name evidence="1" type="primary">jg27905</name>
    <name evidence="1" type="ORF">PAEG_LOCUS4594</name>
</gene>
<feature type="non-terminal residue" evidence="1">
    <location>
        <position position="1"/>
    </location>
</feature>
<reference evidence="1" key="1">
    <citation type="submission" date="2022-03" db="EMBL/GenBank/DDBJ databases">
        <authorList>
            <person name="Lindestad O."/>
        </authorList>
    </citation>
    <scope>NUCLEOTIDE SEQUENCE</scope>
</reference>